<comment type="caution">
    <text evidence="1">The sequence shown here is derived from an EMBL/GenBank/DDBJ whole genome shotgun (WGS) entry which is preliminary data.</text>
</comment>
<keyword evidence="2" id="KW-1185">Reference proteome</keyword>
<sequence length="95" mass="10791">MRTDGNRCTAAVRLLYDIHVGAVHESSSLVSGENVLSFNPKRGRKTRGLRQHEYHIKAEQLQYNDFNPSLSGEIDKRNSSTCTFHRNESPPNHVI</sequence>
<evidence type="ECO:0000313" key="1">
    <source>
        <dbReference type="EMBL" id="VEL24081.1"/>
    </source>
</evidence>
<reference evidence="1" key="1">
    <citation type="submission" date="2018-11" db="EMBL/GenBank/DDBJ databases">
        <authorList>
            <consortium name="Pathogen Informatics"/>
        </authorList>
    </citation>
    <scope>NUCLEOTIDE SEQUENCE</scope>
</reference>
<evidence type="ECO:0000313" key="2">
    <source>
        <dbReference type="Proteomes" id="UP000784294"/>
    </source>
</evidence>
<proteinExistence type="predicted"/>
<gene>
    <name evidence="1" type="ORF">PXEA_LOCUS17521</name>
</gene>
<name>A0A3S5A025_9PLAT</name>
<dbReference type="Proteomes" id="UP000784294">
    <property type="component" value="Unassembled WGS sequence"/>
</dbReference>
<organism evidence="1 2">
    <name type="scientific">Protopolystoma xenopodis</name>
    <dbReference type="NCBI Taxonomy" id="117903"/>
    <lineage>
        <taxon>Eukaryota</taxon>
        <taxon>Metazoa</taxon>
        <taxon>Spiralia</taxon>
        <taxon>Lophotrochozoa</taxon>
        <taxon>Platyhelminthes</taxon>
        <taxon>Monogenea</taxon>
        <taxon>Polyopisthocotylea</taxon>
        <taxon>Polystomatidea</taxon>
        <taxon>Polystomatidae</taxon>
        <taxon>Protopolystoma</taxon>
    </lineage>
</organism>
<dbReference type="EMBL" id="CAAALY010065772">
    <property type="protein sequence ID" value="VEL24081.1"/>
    <property type="molecule type" value="Genomic_DNA"/>
</dbReference>
<accession>A0A3S5A025</accession>
<dbReference type="AlphaFoldDB" id="A0A3S5A025"/>
<protein>
    <submittedName>
        <fullName evidence="1">Uncharacterized protein</fullName>
    </submittedName>
</protein>